<name>A0AA35ZMJ2_LACSI</name>
<gene>
    <name evidence="1" type="ORF">LSALG_LOCUS34365</name>
</gene>
<protein>
    <submittedName>
        <fullName evidence="1">Uncharacterized protein</fullName>
    </submittedName>
</protein>
<reference evidence="1" key="1">
    <citation type="submission" date="2023-04" db="EMBL/GenBank/DDBJ databases">
        <authorList>
            <person name="Vijverberg K."/>
            <person name="Xiong W."/>
            <person name="Schranz E."/>
        </authorList>
    </citation>
    <scope>NUCLEOTIDE SEQUENCE</scope>
</reference>
<proteinExistence type="predicted"/>
<sequence length="288" mass="32466">MEEDVVPKSPLRENEMAHSSPMRGSLIKLNLEAIVNPSGNVETSKVNTTINLGEQPNHSTPKMIDVITLEVSTVESILEEDDETDDGEFMGSFADIEFDPEEEGIPDHMLMFGKKFKILNRKLNSVLQLQADSRDTLNRMDKNNELRVKAQFESFNGALRALMDVEKEIHVLYVQDVKTIRENVNLKIQELRDDMAKEFTALDHNYSTLHNKVDIIAGVVTKAVNWYNSLVPKFDKKVEVDVTGFGDIAKLVGELKDLISTFGSSSSSVFTTELLTQKFSFLKSNIHK</sequence>
<keyword evidence="2" id="KW-1185">Reference proteome</keyword>
<evidence type="ECO:0000313" key="2">
    <source>
        <dbReference type="Proteomes" id="UP001177003"/>
    </source>
</evidence>
<dbReference type="EMBL" id="OX465083">
    <property type="protein sequence ID" value="CAI9295424.1"/>
    <property type="molecule type" value="Genomic_DNA"/>
</dbReference>
<dbReference type="Proteomes" id="UP001177003">
    <property type="component" value="Chromosome 7"/>
</dbReference>
<evidence type="ECO:0000313" key="1">
    <source>
        <dbReference type="EMBL" id="CAI9295424.1"/>
    </source>
</evidence>
<dbReference type="AlphaFoldDB" id="A0AA35ZMJ2"/>
<organism evidence="1 2">
    <name type="scientific">Lactuca saligna</name>
    <name type="common">Willowleaf lettuce</name>
    <dbReference type="NCBI Taxonomy" id="75948"/>
    <lineage>
        <taxon>Eukaryota</taxon>
        <taxon>Viridiplantae</taxon>
        <taxon>Streptophyta</taxon>
        <taxon>Embryophyta</taxon>
        <taxon>Tracheophyta</taxon>
        <taxon>Spermatophyta</taxon>
        <taxon>Magnoliopsida</taxon>
        <taxon>eudicotyledons</taxon>
        <taxon>Gunneridae</taxon>
        <taxon>Pentapetalae</taxon>
        <taxon>asterids</taxon>
        <taxon>campanulids</taxon>
        <taxon>Asterales</taxon>
        <taxon>Asteraceae</taxon>
        <taxon>Cichorioideae</taxon>
        <taxon>Cichorieae</taxon>
        <taxon>Lactucinae</taxon>
        <taxon>Lactuca</taxon>
    </lineage>
</organism>
<accession>A0AA35ZMJ2</accession>